<dbReference type="InterPro" id="IPR003675">
    <property type="entry name" value="Rce1/LyrA-like_dom"/>
</dbReference>
<name>A0AB36X8G6_LACPA</name>
<sequence>MKKRGIELGKYATNHSLKDRHHEQRLKKFTVLVFPVCFGLILPQLLSGILSMIYIRLNQLLALVGWYAFALFFLLKSYDYCWQQGYLKPSYLKLLKGTCLGISLVGFEWIFSTVFPKADGATIDEHAVPIMLLAVCVFAPLWEEVVFRGILNAKIFKKRFVGVLISSILFAVLHGYVSPAMLFYFCLGIAFSLVNRDQTDVFTSVVAHMSFNVIVLILTLSS</sequence>
<evidence type="ECO:0000259" key="3">
    <source>
        <dbReference type="Pfam" id="PF02517"/>
    </source>
</evidence>
<dbReference type="EMBL" id="PKQJ01000019">
    <property type="protein sequence ID" value="PLC45384.1"/>
    <property type="molecule type" value="Genomic_DNA"/>
</dbReference>
<evidence type="ECO:0000256" key="2">
    <source>
        <dbReference type="SAM" id="Phobius"/>
    </source>
</evidence>
<dbReference type="Proteomes" id="UP000234512">
    <property type="component" value="Unassembled WGS sequence"/>
</dbReference>
<evidence type="ECO:0000313" key="4">
    <source>
        <dbReference type="EMBL" id="PLC45384.1"/>
    </source>
</evidence>
<comment type="caution">
    <text evidence="4">The sequence shown here is derived from an EMBL/GenBank/DDBJ whole genome shotgun (WGS) entry which is preliminary data.</text>
</comment>
<dbReference type="KEGG" id="lce:LC2W_2560"/>
<evidence type="ECO:0000313" key="5">
    <source>
        <dbReference type="Proteomes" id="UP000234512"/>
    </source>
</evidence>
<dbReference type="RefSeq" id="WP_014566643.1">
    <property type="nucleotide sequence ID" value="NZ_JBDPDM010000018.1"/>
</dbReference>
<keyword evidence="2" id="KW-0812">Transmembrane</keyword>
<keyword evidence="2" id="KW-0472">Membrane</keyword>
<dbReference type="GO" id="GO:0004175">
    <property type="term" value="F:endopeptidase activity"/>
    <property type="evidence" value="ECO:0007669"/>
    <property type="project" value="UniProtKB-ARBA"/>
</dbReference>
<dbReference type="AlphaFoldDB" id="A0AB36X8G6"/>
<dbReference type="PANTHER" id="PTHR36435">
    <property type="entry name" value="SLR1288 PROTEIN"/>
    <property type="match status" value="1"/>
</dbReference>
<dbReference type="GO" id="GO:0008237">
    <property type="term" value="F:metallopeptidase activity"/>
    <property type="evidence" value="ECO:0007669"/>
    <property type="project" value="UniProtKB-KW"/>
</dbReference>
<protein>
    <submittedName>
        <fullName evidence="4">CPBP family intramembrane metalloprotease</fullName>
    </submittedName>
</protein>
<dbReference type="Pfam" id="PF02517">
    <property type="entry name" value="Rce1-like"/>
    <property type="match status" value="1"/>
</dbReference>
<dbReference type="InterPro" id="IPR052710">
    <property type="entry name" value="CAAX_protease"/>
</dbReference>
<gene>
    <name evidence="4" type="ORF">C0Q90_13100</name>
</gene>
<feature type="transmembrane region" description="Helical" evidence="2">
    <location>
        <begin position="94"/>
        <end position="115"/>
    </location>
</feature>
<reference evidence="4 5" key="1">
    <citation type="journal article" date="2018" name="Genome Announc.">
        <title>Draft Genome Sequence of Lactobacillus paracasei DUP 13076, Which Exhibits Potent Antipathogenic Effects against Salmonella enterica Serovars Enteritidis, Typhimurium, and Heidelberg.</title>
        <authorList>
            <person name="Muyyarikkandy M.S."/>
            <person name="Alqahtani F.H."/>
            <person name="Mandoiu I."/>
            <person name="Amalaradjou M.A."/>
        </authorList>
    </citation>
    <scope>NUCLEOTIDE SEQUENCE [LARGE SCALE GENOMIC DNA]</scope>
    <source>
        <strain evidence="4 5">DUP 13076</strain>
    </source>
</reference>
<keyword evidence="2" id="KW-1133">Transmembrane helix</keyword>
<organism evidence="4 5">
    <name type="scientific">Lacticaseibacillus paracasei</name>
    <name type="common">Lactobacillus paracasei</name>
    <dbReference type="NCBI Taxonomy" id="1597"/>
    <lineage>
        <taxon>Bacteria</taxon>
        <taxon>Bacillati</taxon>
        <taxon>Bacillota</taxon>
        <taxon>Bacilli</taxon>
        <taxon>Lactobacillales</taxon>
        <taxon>Lactobacillaceae</taxon>
        <taxon>Lacticaseibacillus</taxon>
    </lineage>
</organism>
<comment type="similarity">
    <text evidence="1">Belongs to the UPF0177 family.</text>
</comment>
<keyword evidence="4" id="KW-0378">Hydrolase</keyword>
<accession>A0AB36X8G6</accession>
<feature type="transmembrane region" description="Helical" evidence="2">
    <location>
        <begin position="163"/>
        <end position="195"/>
    </location>
</feature>
<feature type="transmembrane region" description="Helical" evidence="2">
    <location>
        <begin position="60"/>
        <end position="82"/>
    </location>
</feature>
<dbReference type="KEGG" id="lcs:LCBD_2581"/>
<feature type="transmembrane region" description="Helical" evidence="2">
    <location>
        <begin position="29"/>
        <end position="54"/>
    </location>
</feature>
<feature type="transmembrane region" description="Helical" evidence="2">
    <location>
        <begin position="201"/>
        <end position="220"/>
    </location>
</feature>
<proteinExistence type="inferred from homology"/>
<dbReference type="PANTHER" id="PTHR36435:SF1">
    <property type="entry name" value="CAAX AMINO TERMINAL PROTEASE FAMILY PROTEIN"/>
    <property type="match status" value="1"/>
</dbReference>
<dbReference type="GO" id="GO:0080120">
    <property type="term" value="P:CAAX-box protein maturation"/>
    <property type="evidence" value="ECO:0007669"/>
    <property type="project" value="UniProtKB-ARBA"/>
</dbReference>
<feature type="domain" description="CAAX prenyl protease 2/Lysostaphin resistance protein A-like" evidence="3">
    <location>
        <begin position="129"/>
        <end position="214"/>
    </location>
</feature>
<keyword evidence="4" id="KW-0482">Metalloprotease</keyword>
<evidence type="ECO:0000256" key="1">
    <source>
        <dbReference type="ARBA" id="ARBA00009067"/>
    </source>
</evidence>
<feature type="transmembrane region" description="Helical" evidence="2">
    <location>
        <begin position="127"/>
        <end position="151"/>
    </location>
</feature>
<keyword evidence="4" id="KW-0645">Protease</keyword>